<evidence type="ECO:0000256" key="1">
    <source>
        <dbReference type="ARBA" id="ARBA00001971"/>
    </source>
</evidence>
<comment type="caution">
    <text evidence="5">The sequence shown here is derived from an EMBL/GenBank/DDBJ whole genome shotgun (WGS) entry which is preliminary data.</text>
</comment>
<keyword evidence="3" id="KW-0349">Heme</keyword>
<organism evidence="5 6">
    <name type="scientific">Saccharothrix texasensis</name>
    <dbReference type="NCBI Taxonomy" id="103734"/>
    <lineage>
        <taxon>Bacteria</taxon>
        <taxon>Bacillati</taxon>
        <taxon>Actinomycetota</taxon>
        <taxon>Actinomycetes</taxon>
        <taxon>Pseudonocardiales</taxon>
        <taxon>Pseudonocardiaceae</taxon>
        <taxon>Saccharothrix</taxon>
    </lineage>
</organism>
<dbReference type="GO" id="GO:0016705">
    <property type="term" value="F:oxidoreductase activity, acting on paired donors, with incorporation or reduction of molecular oxygen"/>
    <property type="evidence" value="ECO:0007669"/>
    <property type="project" value="InterPro"/>
</dbReference>
<comment type="similarity">
    <text evidence="2 3">Belongs to the cytochrome P450 family.</text>
</comment>
<evidence type="ECO:0000313" key="5">
    <source>
        <dbReference type="EMBL" id="ROP42013.1"/>
    </source>
</evidence>
<comment type="cofactor">
    <cofactor evidence="1">
        <name>heme</name>
        <dbReference type="ChEBI" id="CHEBI:30413"/>
    </cofactor>
</comment>
<keyword evidence="3" id="KW-0408">Iron</keyword>
<keyword evidence="6" id="KW-1185">Reference proteome</keyword>
<dbReference type="PANTHER" id="PTHR24305">
    <property type="entry name" value="CYTOCHROME P450"/>
    <property type="match status" value="1"/>
</dbReference>
<dbReference type="Gene3D" id="1.10.630.10">
    <property type="entry name" value="Cytochrome P450"/>
    <property type="match status" value="1"/>
</dbReference>
<keyword evidence="3" id="KW-0479">Metal-binding</keyword>
<accession>A0A3N1HHM0</accession>
<dbReference type="InterPro" id="IPR001128">
    <property type="entry name" value="Cyt_P450"/>
</dbReference>
<evidence type="ECO:0000256" key="2">
    <source>
        <dbReference type="ARBA" id="ARBA00010617"/>
    </source>
</evidence>
<dbReference type="PANTHER" id="PTHR24305:SF166">
    <property type="entry name" value="CYTOCHROME P450 12A4, MITOCHONDRIAL-RELATED"/>
    <property type="match status" value="1"/>
</dbReference>
<keyword evidence="4" id="KW-0472">Membrane</keyword>
<evidence type="ECO:0000256" key="4">
    <source>
        <dbReference type="SAM" id="Phobius"/>
    </source>
</evidence>
<dbReference type="Proteomes" id="UP000268727">
    <property type="component" value="Unassembled WGS sequence"/>
</dbReference>
<evidence type="ECO:0000256" key="3">
    <source>
        <dbReference type="RuleBase" id="RU000461"/>
    </source>
</evidence>
<dbReference type="RefSeq" id="WP_170185345.1">
    <property type="nucleotide sequence ID" value="NZ_RJKM01000001.1"/>
</dbReference>
<evidence type="ECO:0000313" key="6">
    <source>
        <dbReference type="Proteomes" id="UP000268727"/>
    </source>
</evidence>
<dbReference type="SUPFAM" id="SSF48264">
    <property type="entry name" value="Cytochrome P450"/>
    <property type="match status" value="1"/>
</dbReference>
<dbReference type="EMBL" id="RJKM01000001">
    <property type="protein sequence ID" value="ROP42013.1"/>
    <property type="molecule type" value="Genomic_DNA"/>
</dbReference>
<proteinExistence type="inferred from homology"/>
<dbReference type="AlphaFoldDB" id="A0A3N1HHM0"/>
<reference evidence="5 6" key="1">
    <citation type="submission" date="2018-11" db="EMBL/GenBank/DDBJ databases">
        <title>Sequencing the genomes of 1000 actinobacteria strains.</title>
        <authorList>
            <person name="Klenk H.-P."/>
        </authorList>
    </citation>
    <scope>NUCLEOTIDE SEQUENCE [LARGE SCALE GENOMIC DNA]</scope>
    <source>
        <strain evidence="5 6">DSM 44231</strain>
    </source>
</reference>
<gene>
    <name evidence="5" type="ORF">EDD40_7501</name>
</gene>
<keyword evidence="3" id="KW-0503">Monooxygenase</keyword>
<keyword evidence="3" id="KW-0560">Oxidoreductase</keyword>
<dbReference type="InterPro" id="IPR050121">
    <property type="entry name" value="Cytochrome_P450_monoxygenase"/>
</dbReference>
<dbReference type="GO" id="GO:0005506">
    <property type="term" value="F:iron ion binding"/>
    <property type="evidence" value="ECO:0007669"/>
    <property type="project" value="InterPro"/>
</dbReference>
<dbReference type="Pfam" id="PF00067">
    <property type="entry name" value="p450"/>
    <property type="match status" value="1"/>
</dbReference>
<dbReference type="GO" id="GO:0004497">
    <property type="term" value="F:monooxygenase activity"/>
    <property type="evidence" value="ECO:0007669"/>
    <property type="project" value="UniProtKB-KW"/>
</dbReference>
<name>A0A3N1HHM0_9PSEU</name>
<feature type="transmembrane region" description="Helical" evidence="4">
    <location>
        <begin position="199"/>
        <end position="222"/>
    </location>
</feature>
<keyword evidence="4" id="KW-1133">Transmembrane helix</keyword>
<sequence>MDELETLDELRARHGPIFRRGPGVLYVAEPAEAKAVLANTGSRYREHSDFFRTGNGVFGPRSAQQEIGRVARNLLRDHWAARSDRLAATVEREIGPDSRWPDAGNLLLYTCFRDVLTPEGDLRRLVDQVVRHAVLAGARDRRSTWSRAVLRHRVRRALVAELALRRTGDAREPADLLDVLAAAAPADSSRTAQARLAEVFLSFLFAVAGSTGFLLGWSVYLLGAHPRAGGDLAGVVREALRLWPVAWNFGRFPAEPHRLGATEVTTSDEVVVCGYLVHRDSRFWPDPDEFLPQRWSAGVPHGGAEAFIPFGWGAHTCVAAGFAVHVVEDVLRALPPAEGWRVEARGHRPHIAAALAPPDFTLRANGARTRRGR</sequence>
<keyword evidence="4" id="KW-0812">Transmembrane</keyword>
<dbReference type="InterPro" id="IPR036396">
    <property type="entry name" value="Cyt_P450_sf"/>
</dbReference>
<dbReference type="GO" id="GO:0020037">
    <property type="term" value="F:heme binding"/>
    <property type="evidence" value="ECO:0007669"/>
    <property type="project" value="InterPro"/>
</dbReference>
<dbReference type="InterPro" id="IPR017972">
    <property type="entry name" value="Cyt_P450_CS"/>
</dbReference>
<dbReference type="PROSITE" id="PS00086">
    <property type="entry name" value="CYTOCHROME_P450"/>
    <property type="match status" value="1"/>
</dbReference>
<protein>
    <submittedName>
        <fullName evidence="5">Cytochrome P450</fullName>
    </submittedName>
</protein>